<reference evidence="2 3" key="1">
    <citation type="submission" date="2017-06" db="EMBL/GenBank/DDBJ databases">
        <title>A platform for efficient transgenesis in Macrostomum lignano, a flatworm model organism for stem cell research.</title>
        <authorList>
            <person name="Berezikov E."/>
        </authorList>
    </citation>
    <scope>NUCLEOTIDE SEQUENCE [LARGE SCALE GENOMIC DNA]</scope>
    <source>
        <strain evidence="2">DV1</strain>
        <tissue evidence="2">Whole organism</tissue>
    </source>
</reference>
<feature type="compositionally biased region" description="Low complexity" evidence="1">
    <location>
        <begin position="1066"/>
        <end position="1075"/>
    </location>
</feature>
<evidence type="ECO:0000313" key="2">
    <source>
        <dbReference type="EMBL" id="PAA73455.1"/>
    </source>
</evidence>
<feature type="compositionally biased region" description="Polar residues" evidence="1">
    <location>
        <begin position="339"/>
        <end position="360"/>
    </location>
</feature>
<feature type="compositionally biased region" description="Basic and acidic residues" evidence="1">
    <location>
        <begin position="148"/>
        <end position="159"/>
    </location>
</feature>
<feature type="compositionally biased region" description="Basic residues" evidence="1">
    <location>
        <begin position="1160"/>
        <end position="1172"/>
    </location>
</feature>
<dbReference type="OrthoDB" id="10059338at2759"/>
<dbReference type="Proteomes" id="UP000215902">
    <property type="component" value="Unassembled WGS sequence"/>
</dbReference>
<feature type="region of interest" description="Disordered" evidence="1">
    <location>
        <begin position="1046"/>
        <end position="1173"/>
    </location>
</feature>
<sequence length="1235" mass="137230">PQAEGSSADADAGDSEPCASRDESSVEKAATKKTTSVHKSREQLSASARVSRATQEAAAAGQTRKNHPGDKKSSPSTLALQSSKENAMVEESDSSAADLMITSSANKIQDRKTSPQRQHFESMGSDVTIPQAEGSSADADAGDSEPCASRDESSVEKAATKKTTSVHKSREQLSASARVSRATQEAAAAGQTRKNHPGDKKSSPSTLALQSSKENAMVEESDSSAADLMITSSANKIQDRKTSPQRQHFESMGSDVTIPQAEGSSADADAGDSEPCASRDESSVEKAATKKTTSVHKSREQLSASARVSRATQEAAAAGQTRKNHPGDKKSSPGVLALPNSSSGRSPLKQSTTTNVPLTNEVSNSRLSALRSRVMNKLRFGGSRLKKLKVDLDDSNESEESDFDDEVEFEKVMNSCVEESAASGNVDDVPEFDFGDVELEELSSDLHPALQMIADENEKLESNAQKKMKGRSFEKKRHNCVFCNELFSKIRRHIIRCHSDQVDVQRALSYGSNSNGYNREMDRLRLLGDFHHNIAVLKDEKDGKIIVCREKSVTMESTEVHTYLPCVHCFGFFYGREISRHWDRCKFRSNSKSSSRSNAASQGNCLLLSSCLPSTFPEEYQDLLSRMKKDHLSIVVRSDKLILSLGHFWFEGYTAGKTGRQIVSTKMRELARLLVAFRERVEQPSIDLENALTARHFDDLVEATRTVAGFMSKKSEATSDSFDIPSIALKIGFSLKTAAEVSMVFALKSDLLSKVEERRNFISVFESLWKRKVSTIAHLTLKERKADKAETLPLTDDITTITCYLKQALAQVVDDNLSEPAYWKSVAELVAIRLMILNRRRASETFKLTLKDWEAAKKLDQEYDDTTDSLLSELELKIKGRMFLPYVRGKRAGKKVPLLVPLEVATLIDKLISTRHSPTGNEYVFGMLNGMRYLSPFESIQNVTSKCADLKHPERLTSTKLRKYVATVSQILELNENELGWLSRHLGHSLQVHHTFYRIHERTIELAKVGKLMLAIESGKLDQLKGKKLEEIEVDDIDVDLDDSNEAEVASKTKKSAKFSNENEQSSSKTLSSKSGLIRKRPQPANSTESKSKRPCRISSGEASENHDEEQTQLDFRGAPLSLKELKESKKKRKPETKSHLHSPPDSAEDDPSYEPPSKVSRKKDRKLKQVHVKWSEEEDAAFKRVFDRMLEESGGKVPGLNALLRLKQDEPALKDRSVLKLKSKFFNEMQKFKK</sequence>
<dbReference type="AlphaFoldDB" id="A0A267FI36"/>
<feature type="compositionally biased region" description="Basic and acidic residues" evidence="1">
    <location>
        <begin position="277"/>
        <end position="288"/>
    </location>
</feature>
<dbReference type="EMBL" id="NIVC01001010">
    <property type="protein sequence ID" value="PAA73455.1"/>
    <property type="molecule type" value="Genomic_DNA"/>
</dbReference>
<feature type="compositionally biased region" description="Polar residues" evidence="1">
    <location>
        <begin position="203"/>
        <end position="214"/>
    </location>
</feature>
<dbReference type="PANTHER" id="PTHR33480">
    <property type="entry name" value="SET DOMAIN-CONTAINING PROTEIN-RELATED"/>
    <property type="match status" value="1"/>
</dbReference>
<feature type="region of interest" description="Disordered" evidence="1">
    <location>
        <begin position="1"/>
        <end position="360"/>
    </location>
</feature>
<evidence type="ECO:0000313" key="3">
    <source>
        <dbReference type="Proteomes" id="UP000215902"/>
    </source>
</evidence>
<feature type="compositionally biased region" description="Polar residues" evidence="1">
    <location>
        <begin position="43"/>
        <end position="54"/>
    </location>
</feature>
<feature type="compositionally biased region" description="Polar residues" evidence="1">
    <location>
        <begin position="74"/>
        <end position="85"/>
    </location>
</feature>
<name>A0A267FI36_9PLAT</name>
<feature type="compositionally biased region" description="Polar residues" evidence="1">
    <location>
        <begin position="172"/>
        <end position="183"/>
    </location>
</feature>
<feature type="non-terminal residue" evidence="2">
    <location>
        <position position="1"/>
    </location>
</feature>
<feature type="compositionally biased region" description="Polar residues" evidence="1">
    <location>
        <begin position="301"/>
        <end position="312"/>
    </location>
</feature>
<gene>
    <name evidence="2" type="ORF">BOX15_Mlig016835g2</name>
</gene>
<comment type="caution">
    <text evidence="2">The sequence shown here is derived from an EMBL/GenBank/DDBJ whole genome shotgun (WGS) entry which is preliminary data.</text>
</comment>
<proteinExistence type="predicted"/>
<feature type="compositionally biased region" description="Low complexity" evidence="1">
    <location>
        <begin position="1"/>
        <end position="10"/>
    </location>
</feature>
<organism evidence="2 3">
    <name type="scientific">Macrostomum lignano</name>
    <dbReference type="NCBI Taxonomy" id="282301"/>
    <lineage>
        <taxon>Eukaryota</taxon>
        <taxon>Metazoa</taxon>
        <taxon>Spiralia</taxon>
        <taxon>Lophotrochozoa</taxon>
        <taxon>Platyhelminthes</taxon>
        <taxon>Rhabditophora</taxon>
        <taxon>Macrostomorpha</taxon>
        <taxon>Macrostomida</taxon>
        <taxon>Macrostomidae</taxon>
        <taxon>Macrostomum</taxon>
    </lineage>
</organism>
<keyword evidence="3" id="KW-1185">Reference proteome</keyword>
<dbReference type="STRING" id="282301.A0A267FI36"/>
<evidence type="ECO:0000256" key="1">
    <source>
        <dbReference type="SAM" id="MobiDB-lite"/>
    </source>
</evidence>
<protein>
    <submittedName>
        <fullName evidence="2">Uncharacterized protein</fullName>
    </submittedName>
</protein>
<accession>A0A267FI36</accession>
<feature type="compositionally biased region" description="Basic and acidic residues" evidence="1">
    <location>
        <begin position="19"/>
        <end position="30"/>
    </location>
</feature>